<dbReference type="OrthoDB" id="10249775at2759"/>
<organism evidence="2 3">
    <name type="scientific">Liparis tanakae</name>
    <name type="common">Tanaka's snailfish</name>
    <dbReference type="NCBI Taxonomy" id="230148"/>
    <lineage>
        <taxon>Eukaryota</taxon>
        <taxon>Metazoa</taxon>
        <taxon>Chordata</taxon>
        <taxon>Craniata</taxon>
        <taxon>Vertebrata</taxon>
        <taxon>Euteleostomi</taxon>
        <taxon>Actinopterygii</taxon>
        <taxon>Neopterygii</taxon>
        <taxon>Teleostei</taxon>
        <taxon>Neoteleostei</taxon>
        <taxon>Acanthomorphata</taxon>
        <taxon>Eupercaria</taxon>
        <taxon>Perciformes</taxon>
        <taxon>Cottioidei</taxon>
        <taxon>Cottales</taxon>
        <taxon>Liparidae</taxon>
        <taxon>Liparis</taxon>
    </lineage>
</organism>
<evidence type="ECO:0000256" key="1">
    <source>
        <dbReference type="SAM" id="MobiDB-lite"/>
    </source>
</evidence>
<accession>A0A4Z2EF52</accession>
<keyword evidence="3" id="KW-1185">Reference proteome</keyword>
<sequence length="138" mass="15262">MLRMCDTFQNTGAYFRRDARLRRMDDGSELPPSIALIARRLRGSHLHAQIERRAKVSAARGARLVSSRLASRLLCTCGSPDTVSHSICPRARFLWGEKTREKTRVEASGGGVGWRSDSSGLNARGADCSLREESHHGI</sequence>
<gene>
    <name evidence="2" type="ORF">EYF80_062677</name>
</gene>
<dbReference type="AlphaFoldDB" id="A0A4Z2EF52"/>
<dbReference type="EMBL" id="SRLO01008755">
    <property type="protein sequence ID" value="TNN27180.1"/>
    <property type="molecule type" value="Genomic_DNA"/>
</dbReference>
<evidence type="ECO:0000313" key="2">
    <source>
        <dbReference type="EMBL" id="TNN27180.1"/>
    </source>
</evidence>
<evidence type="ECO:0000313" key="3">
    <source>
        <dbReference type="Proteomes" id="UP000314294"/>
    </source>
</evidence>
<reference evidence="2 3" key="1">
    <citation type="submission" date="2019-03" db="EMBL/GenBank/DDBJ databases">
        <title>First draft genome of Liparis tanakae, snailfish: a comprehensive survey of snailfish specific genes.</title>
        <authorList>
            <person name="Kim W."/>
            <person name="Song I."/>
            <person name="Jeong J.-H."/>
            <person name="Kim D."/>
            <person name="Kim S."/>
            <person name="Ryu S."/>
            <person name="Song J.Y."/>
            <person name="Lee S.K."/>
        </authorList>
    </citation>
    <scope>NUCLEOTIDE SEQUENCE [LARGE SCALE GENOMIC DNA]</scope>
    <source>
        <tissue evidence="2">Muscle</tissue>
    </source>
</reference>
<protein>
    <submittedName>
        <fullName evidence="2">Uncharacterized protein</fullName>
    </submittedName>
</protein>
<dbReference type="Proteomes" id="UP000314294">
    <property type="component" value="Unassembled WGS sequence"/>
</dbReference>
<name>A0A4Z2EF52_9TELE</name>
<comment type="caution">
    <text evidence="2">The sequence shown here is derived from an EMBL/GenBank/DDBJ whole genome shotgun (WGS) entry which is preliminary data.</text>
</comment>
<feature type="region of interest" description="Disordered" evidence="1">
    <location>
        <begin position="106"/>
        <end position="126"/>
    </location>
</feature>
<proteinExistence type="predicted"/>